<reference evidence="2" key="1">
    <citation type="journal article" date="2020" name="Nature">
        <title>Giant virus diversity and host interactions through global metagenomics.</title>
        <authorList>
            <person name="Schulz F."/>
            <person name="Roux S."/>
            <person name="Paez-Espino D."/>
            <person name="Jungbluth S."/>
            <person name="Walsh D.A."/>
            <person name="Denef V.J."/>
            <person name="McMahon K.D."/>
            <person name="Konstantinidis K.T."/>
            <person name="Eloe-Fadrosh E.A."/>
            <person name="Kyrpides N.C."/>
            <person name="Woyke T."/>
        </authorList>
    </citation>
    <scope>NUCLEOTIDE SEQUENCE</scope>
    <source>
        <strain evidence="2">GVMAG-S-3300013014-136</strain>
    </source>
</reference>
<protein>
    <recommendedName>
        <fullName evidence="1">Fe2OG dioxygenase domain-containing protein</fullName>
    </recommendedName>
</protein>
<dbReference type="Gene3D" id="2.60.120.590">
    <property type="entry name" value="Alpha-ketoglutarate-dependent dioxygenase AlkB-like"/>
    <property type="match status" value="1"/>
</dbReference>
<dbReference type="SUPFAM" id="SSF51197">
    <property type="entry name" value="Clavaminate synthase-like"/>
    <property type="match status" value="1"/>
</dbReference>
<dbReference type="InterPro" id="IPR005123">
    <property type="entry name" value="Oxoglu/Fe-dep_dioxygenase_dom"/>
</dbReference>
<dbReference type="InterPro" id="IPR027450">
    <property type="entry name" value="AlkB-like"/>
</dbReference>
<sequence length="234" mass="27322">MPTISLSNSCFVEVFSLPEDLLQKSKTDFVHMFSLCPKNKHQLVFKDFELEVKRYSKSYGQTPGITKLINTGQVNNRKYMNSYMFSGIDDSDNNKTLPDVFQPYLQYVNKAFIDCDFNQVTVNWYMDGQDYIPFHKDCEIGMKGNKKICILTFNESDEENNIRQLSFRRMYTPTLEGQRVTLNSSTPDTNIRAYSGSMVLFNSEVQKYYKHGVHKLNSTTKRISLSFRQFEENM</sequence>
<name>A0A6C0KQM0_9ZZZZ</name>
<dbReference type="InterPro" id="IPR037151">
    <property type="entry name" value="AlkB-like_sf"/>
</dbReference>
<dbReference type="Pfam" id="PF13532">
    <property type="entry name" value="2OG-FeII_Oxy_2"/>
    <property type="match status" value="1"/>
</dbReference>
<dbReference type="PROSITE" id="PS51471">
    <property type="entry name" value="FE2OG_OXY"/>
    <property type="match status" value="1"/>
</dbReference>
<dbReference type="AlphaFoldDB" id="A0A6C0KQM0"/>
<evidence type="ECO:0000313" key="2">
    <source>
        <dbReference type="EMBL" id="QHU20262.1"/>
    </source>
</evidence>
<evidence type="ECO:0000259" key="1">
    <source>
        <dbReference type="PROSITE" id="PS51471"/>
    </source>
</evidence>
<feature type="domain" description="Fe2OG dioxygenase" evidence="1">
    <location>
        <begin position="116"/>
        <end position="231"/>
    </location>
</feature>
<organism evidence="2">
    <name type="scientific">viral metagenome</name>
    <dbReference type="NCBI Taxonomy" id="1070528"/>
    <lineage>
        <taxon>unclassified sequences</taxon>
        <taxon>metagenomes</taxon>
        <taxon>organismal metagenomes</taxon>
    </lineage>
</organism>
<accession>A0A6C0KQM0</accession>
<proteinExistence type="predicted"/>
<dbReference type="EMBL" id="MN740965">
    <property type="protein sequence ID" value="QHU20262.1"/>
    <property type="molecule type" value="Genomic_DNA"/>
</dbReference>